<dbReference type="InterPro" id="IPR046952">
    <property type="entry name" value="GSHR/TRXR-like"/>
</dbReference>
<reference evidence="19" key="1">
    <citation type="submission" date="2020-10" db="EMBL/GenBank/DDBJ databases">
        <authorList>
            <person name="Roach M.J.R."/>
        </authorList>
    </citation>
    <scope>NUCLEOTIDE SEQUENCE</scope>
    <source>
        <strain evidence="19">CBS 1945</strain>
    </source>
</reference>
<feature type="active site" description="Proton acceptor" evidence="12">
    <location>
        <position position="452"/>
    </location>
</feature>
<dbReference type="GO" id="GO:0006749">
    <property type="term" value="P:glutathione metabolic process"/>
    <property type="evidence" value="ECO:0007669"/>
    <property type="project" value="InterPro"/>
</dbReference>
<evidence type="ECO:0000256" key="3">
    <source>
        <dbReference type="ARBA" id="ARBA00012607"/>
    </source>
</evidence>
<dbReference type="InterPro" id="IPR006322">
    <property type="entry name" value="Glutathione_Rdtase_euk/bac"/>
</dbReference>
<dbReference type="Pfam" id="PF07992">
    <property type="entry name" value="Pyr_redox_2"/>
    <property type="match status" value="1"/>
</dbReference>
<evidence type="ECO:0000256" key="6">
    <source>
        <dbReference type="ARBA" id="ARBA00022827"/>
    </source>
</evidence>
<organism evidence="19 20">
    <name type="scientific">Eeniella nana</name>
    <name type="common">Yeast</name>
    <name type="synonym">Brettanomyces nanus</name>
    <dbReference type="NCBI Taxonomy" id="13502"/>
    <lineage>
        <taxon>Eukaryota</taxon>
        <taxon>Fungi</taxon>
        <taxon>Dikarya</taxon>
        <taxon>Ascomycota</taxon>
        <taxon>Saccharomycotina</taxon>
        <taxon>Pichiomycetes</taxon>
        <taxon>Pichiales</taxon>
        <taxon>Pichiaceae</taxon>
        <taxon>Brettanomyces</taxon>
    </lineage>
</organism>
<gene>
    <name evidence="19" type="primary">GLR1</name>
    <name evidence="19" type="ORF">FOA43_002676</name>
</gene>
<dbReference type="GO" id="GO:0045454">
    <property type="term" value="P:cell redox homeostasis"/>
    <property type="evidence" value="ECO:0007669"/>
    <property type="project" value="InterPro"/>
</dbReference>
<dbReference type="GO" id="GO:0050661">
    <property type="term" value="F:NADP binding"/>
    <property type="evidence" value="ECO:0007669"/>
    <property type="project" value="InterPro"/>
</dbReference>
<evidence type="ECO:0000256" key="8">
    <source>
        <dbReference type="ARBA" id="ARBA00023157"/>
    </source>
</evidence>
<dbReference type="OrthoDB" id="5956163at2759"/>
<dbReference type="GO" id="GO:0050660">
    <property type="term" value="F:flavin adenine dinucleotide binding"/>
    <property type="evidence" value="ECO:0007669"/>
    <property type="project" value="InterPro"/>
</dbReference>
<feature type="binding site" evidence="13">
    <location>
        <position position="313"/>
    </location>
    <ligand>
        <name>FAD</name>
        <dbReference type="ChEBI" id="CHEBI:57692"/>
    </ligand>
</feature>
<dbReference type="RefSeq" id="XP_038778888.1">
    <property type="nucleotide sequence ID" value="XM_038922960.1"/>
</dbReference>
<comment type="subcellular location">
    <subcellularLocation>
        <location evidence="16">Cytoplasm</location>
    </subcellularLocation>
</comment>
<dbReference type="GO" id="GO:0034599">
    <property type="term" value="P:cellular response to oxidative stress"/>
    <property type="evidence" value="ECO:0007669"/>
    <property type="project" value="TreeGrafter"/>
</dbReference>
<protein>
    <recommendedName>
        <fullName evidence="4 16">Glutathione reductase</fullName>
        <ecNumber evidence="3 16">1.8.1.7</ecNumber>
    </recommendedName>
</protein>
<sequence length="463" mass="50917">MRSHYQYLVIGGGSGGVASARRAAGYGASTLLIESKEMGGTCVNVGCVPKKVMWYASDMASKIGIAKDYGFFKVDSSFAHDFDWSTFKQKRDAYIKKLNGIYERNMSNEGVEYIYGLASFTKDGIVQVRDKSDPSKVSTFTADNILIATGGRPVMPTKIPGYELGINSDGFFKLEKQPKRVALVGSGFVGVEFSGVFNALGSETHMIIRHDTVLSKFDDLIKHTITDKYEKEGVFIHKNSNIKSVEKLADGSKKVTLDTGVVIEVDELIWCIGRRSMIEMHPENINLKLNDRGQVVVDEWQQTNVPNVYSLGDVVGNVQLTPVAIATGRKLSNRLFGPEQFKNQKMDFENVPSAVFSHPEVGAIGLAEHDAKAKYGEENIKSYTSRFNSMAYAMTEHKSPTAYKLVCLRTEKERIVGLHIVGDGASEILQGFGVAIKMGATKADFDNCVAIHPTSAEELVTMK</sequence>
<dbReference type="PANTHER" id="PTHR42737">
    <property type="entry name" value="GLUTATHIONE REDUCTASE"/>
    <property type="match status" value="1"/>
</dbReference>
<feature type="domain" description="FAD/NAD(P)-binding" evidence="18">
    <location>
        <begin position="5"/>
        <end position="328"/>
    </location>
</feature>
<evidence type="ECO:0000256" key="11">
    <source>
        <dbReference type="ARBA" id="ARBA00056905"/>
    </source>
</evidence>
<evidence type="ECO:0000256" key="12">
    <source>
        <dbReference type="PIRSR" id="PIRSR000350-2"/>
    </source>
</evidence>
<dbReference type="AlphaFoldDB" id="A0A875S340"/>
<keyword evidence="13" id="KW-0547">Nucleotide-binding</keyword>
<keyword evidence="13" id="KW-0520">NAD</keyword>
<dbReference type="GO" id="GO:0005829">
    <property type="term" value="C:cytosol"/>
    <property type="evidence" value="ECO:0007669"/>
    <property type="project" value="TreeGrafter"/>
</dbReference>
<evidence type="ECO:0000256" key="4">
    <source>
        <dbReference type="ARBA" id="ARBA00017111"/>
    </source>
</evidence>
<evidence type="ECO:0000256" key="16">
    <source>
        <dbReference type="RuleBase" id="RU365016"/>
    </source>
</evidence>
<dbReference type="NCBIfam" id="NF004776">
    <property type="entry name" value="PRK06116.1"/>
    <property type="match status" value="1"/>
</dbReference>
<dbReference type="SUPFAM" id="SSF51905">
    <property type="entry name" value="FAD/NAD(P)-binding domain"/>
    <property type="match status" value="1"/>
</dbReference>
<dbReference type="PRINTS" id="PR00411">
    <property type="entry name" value="PNDRDTASEI"/>
</dbReference>
<evidence type="ECO:0000313" key="19">
    <source>
        <dbReference type="EMBL" id="QPG75323.1"/>
    </source>
</evidence>
<dbReference type="EC" id="1.8.1.7" evidence="3 16"/>
<accession>A0A875S340</accession>
<dbReference type="GO" id="GO:0004362">
    <property type="term" value="F:glutathione-disulfide reductase (NADPH) activity"/>
    <property type="evidence" value="ECO:0007669"/>
    <property type="project" value="UniProtKB-EC"/>
</dbReference>
<dbReference type="GO" id="GO:0005739">
    <property type="term" value="C:mitochondrion"/>
    <property type="evidence" value="ECO:0007669"/>
    <property type="project" value="TreeGrafter"/>
</dbReference>
<evidence type="ECO:0000256" key="9">
    <source>
        <dbReference type="ARBA" id="ARBA00023284"/>
    </source>
</evidence>
<dbReference type="InterPro" id="IPR023753">
    <property type="entry name" value="FAD/NAD-binding_dom"/>
</dbReference>
<evidence type="ECO:0000256" key="5">
    <source>
        <dbReference type="ARBA" id="ARBA00022630"/>
    </source>
</evidence>
<comment type="function">
    <text evidence="11 16">Catalyzes the reduction of glutathione disulfide (GSSG) to reduced glutathione (GSH). Constitutes the major mechanism to maintain a high GSH:GSSG ratio in the cytosol.</text>
</comment>
<evidence type="ECO:0000256" key="13">
    <source>
        <dbReference type="PIRSR" id="PIRSR000350-3"/>
    </source>
</evidence>
<dbReference type="InterPro" id="IPR004099">
    <property type="entry name" value="Pyr_nucl-diS_OxRdtase_dimer"/>
</dbReference>
<keyword evidence="6 13" id="KW-0274">FAD</keyword>
<evidence type="ECO:0000259" key="17">
    <source>
        <dbReference type="Pfam" id="PF02852"/>
    </source>
</evidence>
<keyword evidence="8" id="KW-1015">Disulfide bond</keyword>
<evidence type="ECO:0000256" key="10">
    <source>
        <dbReference type="ARBA" id="ARBA00049142"/>
    </source>
</evidence>
<dbReference type="GeneID" id="62196077"/>
<dbReference type="Pfam" id="PF02852">
    <property type="entry name" value="Pyr_redox_dim"/>
    <property type="match status" value="1"/>
</dbReference>
<feature type="binding site" evidence="13">
    <location>
        <begin position="185"/>
        <end position="192"/>
    </location>
    <ligand>
        <name>NAD(+)</name>
        <dbReference type="ChEBI" id="CHEBI:57540"/>
    </ligand>
</feature>
<dbReference type="Proteomes" id="UP000662931">
    <property type="component" value="Chromosome 3"/>
</dbReference>
<keyword evidence="7 15" id="KW-0560">Oxidoreductase</keyword>
<dbReference type="Gene3D" id="3.30.390.30">
    <property type="match status" value="1"/>
</dbReference>
<keyword evidence="9 15" id="KW-0676">Redox-active center</keyword>
<dbReference type="PROSITE" id="PS00076">
    <property type="entry name" value="PYRIDINE_REDOX_1"/>
    <property type="match status" value="1"/>
</dbReference>
<dbReference type="NCBIfam" id="TIGR01421">
    <property type="entry name" value="gluta_reduc_1"/>
    <property type="match status" value="1"/>
</dbReference>
<proteinExistence type="inferred from homology"/>
<evidence type="ECO:0000259" key="18">
    <source>
        <dbReference type="Pfam" id="PF07992"/>
    </source>
</evidence>
<comment type="cofactor">
    <cofactor evidence="13">
        <name>FAD</name>
        <dbReference type="ChEBI" id="CHEBI:57692"/>
    </cofactor>
    <text evidence="13">Binds 1 FAD per subunit.</text>
</comment>
<dbReference type="PRINTS" id="PR00368">
    <property type="entry name" value="FADPNR"/>
</dbReference>
<name>A0A875S340_EENNA</name>
<feature type="disulfide bond" description="Redox-active" evidence="14">
    <location>
        <begin position="42"/>
        <end position="47"/>
    </location>
</feature>
<keyword evidence="20" id="KW-1185">Reference proteome</keyword>
<dbReference type="Gene3D" id="3.50.50.60">
    <property type="entry name" value="FAD/NAD(P)-binding domain"/>
    <property type="match status" value="2"/>
</dbReference>
<evidence type="ECO:0000256" key="2">
    <source>
        <dbReference type="ARBA" id="ARBA00011738"/>
    </source>
</evidence>
<dbReference type="PANTHER" id="PTHR42737:SF2">
    <property type="entry name" value="GLUTATHIONE REDUCTASE"/>
    <property type="match status" value="1"/>
</dbReference>
<evidence type="ECO:0000256" key="15">
    <source>
        <dbReference type="RuleBase" id="RU003691"/>
    </source>
</evidence>
<keyword evidence="16" id="KW-0963">Cytoplasm</keyword>
<evidence type="ECO:0000256" key="14">
    <source>
        <dbReference type="PIRSR" id="PIRSR000350-4"/>
    </source>
</evidence>
<dbReference type="InterPro" id="IPR036188">
    <property type="entry name" value="FAD/NAD-bd_sf"/>
</dbReference>
<dbReference type="InterPro" id="IPR012999">
    <property type="entry name" value="Pyr_OxRdtase_I_AS"/>
</dbReference>
<evidence type="ECO:0000256" key="7">
    <source>
        <dbReference type="ARBA" id="ARBA00023002"/>
    </source>
</evidence>
<feature type="domain" description="Pyridine nucleotide-disulphide oxidoreductase dimerisation" evidence="17">
    <location>
        <begin position="351"/>
        <end position="462"/>
    </location>
</feature>
<dbReference type="PIRSF" id="PIRSF000350">
    <property type="entry name" value="Mercury_reductase_MerA"/>
    <property type="match status" value="1"/>
</dbReference>
<dbReference type="InterPro" id="IPR016156">
    <property type="entry name" value="FAD/NAD-linked_Rdtase_dimer_sf"/>
</dbReference>
<feature type="binding site" evidence="13">
    <location>
        <position position="51"/>
    </location>
    <ligand>
        <name>FAD</name>
        <dbReference type="ChEBI" id="CHEBI:57692"/>
    </ligand>
</feature>
<comment type="similarity">
    <text evidence="1 15">Belongs to the class-I pyridine nucleotide-disulfide oxidoreductase family.</text>
</comment>
<dbReference type="FunFam" id="3.30.390.30:FF:000003">
    <property type="entry name" value="Glutathione reductase"/>
    <property type="match status" value="1"/>
</dbReference>
<keyword evidence="16" id="KW-0521">NADP</keyword>
<comment type="subunit">
    <text evidence="2">Homodimer.</text>
</comment>
<dbReference type="SUPFAM" id="SSF55424">
    <property type="entry name" value="FAD/NAD-linked reductases, dimerisation (C-terminal) domain"/>
    <property type="match status" value="1"/>
</dbReference>
<feature type="binding site" evidence="13">
    <location>
        <position position="273"/>
    </location>
    <ligand>
        <name>NAD(+)</name>
        <dbReference type="ChEBI" id="CHEBI:57540"/>
    </ligand>
</feature>
<dbReference type="EMBL" id="CP064814">
    <property type="protein sequence ID" value="QPG75323.1"/>
    <property type="molecule type" value="Genomic_DNA"/>
</dbReference>
<dbReference type="InterPro" id="IPR001100">
    <property type="entry name" value="Pyr_nuc-diS_OxRdtase"/>
</dbReference>
<evidence type="ECO:0000313" key="20">
    <source>
        <dbReference type="Proteomes" id="UP000662931"/>
    </source>
</evidence>
<evidence type="ECO:0000256" key="1">
    <source>
        <dbReference type="ARBA" id="ARBA00007532"/>
    </source>
</evidence>
<comment type="catalytic activity">
    <reaction evidence="10 16">
        <text>2 glutathione + NADP(+) = glutathione disulfide + NADPH + H(+)</text>
        <dbReference type="Rhea" id="RHEA:11740"/>
        <dbReference type="ChEBI" id="CHEBI:15378"/>
        <dbReference type="ChEBI" id="CHEBI:57783"/>
        <dbReference type="ChEBI" id="CHEBI:57925"/>
        <dbReference type="ChEBI" id="CHEBI:58297"/>
        <dbReference type="ChEBI" id="CHEBI:58349"/>
        <dbReference type="EC" id="1.8.1.7"/>
    </reaction>
</comment>
<keyword evidence="5 15" id="KW-0285">Flavoprotein</keyword>
<dbReference type="KEGG" id="bnn:FOA43_002676"/>
<dbReference type="FunFam" id="3.50.50.60:FF:000235">
    <property type="entry name" value="Glutathione reductase"/>
    <property type="match status" value="1"/>
</dbReference>